<protein>
    <recommendedName>
        <fullName evidence="5">CopG family transcriptional regulator</fullName>
    </recommendedName>
</protein>
<dbReference type="EMBL" id="JBHTAP010000001">
    <property type="protein sequence ID" value="MFC7234152.1"/>
    <property type="molecule type" value="Genomic_DNA"/>
</dbReference>
<dbReference type="AlphaFoldDB" id="A0ABD5ZKS8"/>
<comment type="caution">
    <text evidence="3">The sequence shown here is derived from an EMBL/GenBank/DDBJ whole genome shotgun (WGS) entry which is preliminary data.</text>
</comment>
<feature type="coiled-coil region" evidence="1">
    <location>
        <begin position="106"/>
        <end position="133"/>
    </location>
</feature>
<keyword evidence="4" id="KW-1185">Reference proteome</keyword>
<reference evidence="3 4" key="1">
    <citation type="journal article" date="2019" name="Int. J. Syst. Evol. Microbiol.">
        <title>The Global Catalogue of Microorganisms (GCM) 10K type strain sequencing project: providing services to taxonomists for standard genome sequencing and annotation.</title>
        <authorList>
            <consortium name="The Broad Institute Genomics Platform"/>
            <consortium name="The Broad Institute Genome Sequencing Center for Infectious Disease"/>
            <person name="Wu L."/>
            <person name="Ma J."/>
        </authorList>
    </citation>
    <scope>NUCLEOTIDE SEQUENCE [LARGE SCALE GENOMIC DNA]</scope>
    <source>
        <strain evidence="3 4">DT85</strain>
    </source>
</reference>
<evidence type="ECO:0000313" key="4">
    <source>
        <dbReference type="Proteomes" id="UP001596398"/>
    </source>
</evidence>
<dbReference type="Gene3D" id="1.10.287.1490">
    <property type="match status" value="1"/>
</dbReference>
<feature type="region of interest" description="Disordered" evidence="2">
    <location>
        <begin position="1"/>
        <end position="21"/>
    </location>
</feature>
<proteinExistence type="predicted"/>
<dbReference type="GeneID" id="79265816"/>
<evidence type="ECO:0000256" key="1">
    <source>
        <dbReference type="SAM" id="Coils"/>
    </source>
</evidence>
<evidence type="ECO:0000313" key="3">
    <source>
        <dbReference type="EMBL" id="MFC7234152.1"/>
    </source>
</evidence>
<keyword evidence="1" id="KW-0175">Coiled coil</keyword>
<dbReference type="Proteomes" id="UP001596398">
    <property type="component" value="Unassembled WGS sequence"/>
</dbReference>
<evidence type="ECO:0008006" key="5">
    <source>
        <dbReference type="Google" id="ProtNLM"/>
    </source>
</evidence>
<gene>
    <name evidence="3" type="ORF">ACFQJ4_02355</name>
</gene>
<accession>A0ABD5ZKS8</accession>
<organism evidence="3 4">
    <name type="scientific">Halosegnis marinus</name>
    <dbReference type="NCBI Taxonomy" id="3034023"/>
    <lineage>
        <taxon>Archaea</taxon>
        <taxon>Methanobacteriati</taxon>
        <taxon>Methanobacteriota</taxon>
        <taxon>Stenosarchaea group</taxon>
        <taxon>Halobacteria</taxon>
        <taxon>Halobacteriales</taxon>
        <taxon>Natronomonadaceae</taxon>
        <taxon>Halosegnis</taxon>
    </lineage>
</organism>
<sequence>MATEQSEGEPLSVDLPPDLDAWLSEQATEQGLGREQLLQRLLEAARLALAADEEVGGVDELAARVDALESDLDEKVDDVRDRVIQVKKETDRKAPADHGHAELDRLDALEDEIAGLATTLSDLQADVEGLETEVEGNGEAVERVQGRVRQVAAAVVRIQRAAGDDDGDDARLEELRRVAVTRGFREANCAACGESVDIGLLSEATCPHCDAAFHDVTGRSGFFSTPSLVGEEGQ</sequence>
<dbReference type="RefSeq" id="WP_276235151.1">
    <property type="nucleotide sequence ID" value="NZ_CP119802.1"/>
</dbReference>
<evidence type="ECO:0000256" key="2">
    <source>
        <dbReference type="SAM" id="MobiDB-lite"/>
    </source>
</evidence>
<name>A0ABD5ZKS8_9EURY</name>